<name>A0ACC2K2Q8_PERAE</name>
<reference evidence="1 2" key="1">
    <citation type="journal article" date="2022" name="Hortic Res">
        <title>A haplotype resolved chromosomal level avocado genome allows analysis of novel avocado genes.</title>
        <authorList>
            <person name="Nath O."/>
            <person name="Fletcher S.J."/>
            <person name="Hayward A."/>
            <person name="Shaw L.M."/>
            <person name="Masouleh A.K."/>
            <person name="Furtado A."/>
            <person name="Henry R.J."/>
            <person name="Mitter N."/>
        </authorList>
    </citation>
    <scope>NUCLEOTIDE SEQUENCE [LARGE SCALE GENOMIC DNA]</scope>
    <source>
        <strain evidence="2">cv. Hass</strain>
    </source>
</reference>
<comment type="caution">
    <text evidence="1">The sequence shown here is derived from an EMBL/GenBank/DDBJ whole genome shotgun (WGS) entry which is preliminary data.</text>
</comment>
<dbReference type="Proteomes" id="UP001234297">
    <property type="component" value="Chromosome 12"/>
</dbReference>
<protein>
    <submittedName>
        <fullName evidence="1">Uncharacterized protein</fullName>
    </submittedName>
</protein>
<evidence type="ECO:0000313" key="2">
    <source>
        <dbReference type="Proteomes" id="UP001234297"/>
    </source>
</evidence>
<sequence>MPVFKEDKLGCCARGTMSFIARAPPELIEAQIARRIRLRAAYRQKRLEKQRTQHSELQISQKWVEKERPDQVAAVHMVGKTKRSQKSATKIHVRRPVTRIVSRTRKHQEDSPTLSSQGQRSDHSSDSSSKRMSSSSVTKTVSSFDSRRMNVLVTNSKQPPPLDDMVLRIQQLEQGQQRIEVLMENLLLTLQRPPNNEEVPPQDEANSGEDESRALTKKDVDNILTKAKEEDTLREHGIKPPYPLWMDSVPFP</sequence>
<proteinExistence type="predicted"/>
<gene>
    <name evidence="1" type="ORF">MRB53_034778</name>
</gene>
<dbReference type="EMBL" id="CM056820">
    <property type="protein sequence ID" value="KAJ8615406.1"/>
    <property type="molecule type" value="Genomic_DNA"/>
</dbReference>
<keyword evidence="2" id="KW-1185">Reference proteome</keyword>
<organism evidence="1 2">
    <name type="scientific">Persea americana</name>
    <name type="common">Avocado</name>
    <dbReference type="NCBI Taxonomy" id="3435"/>
    <lineage>
        <taxon>Eukaryota</taxon>
        <taxon>Viridiplantae</taxon>
        <taxon>Streptophyta</taxon>
        <taxon>Embryophyta</taxon>
        <taxon>Tracheophyta</taxon>
        <taxon>Spermatophyta</taxon>
        <taxon>Magnoliopsida</taxon>
        <taxon>Magnoliidae</taxon>
        <taxon>Laurales</taxon>
        <taxon>Lauraceae</taxon>
        <taxon>Persea</taxon>
    </lineage>
</organism>
<accession>A0ACC2K2Q8</accession>
<evidence type="ECO:0000313" key="1">
    <source>
        <dbReference type="EMBL" id="KAJ8615406.1"/>
    </source>
</evidence>